<reference evidence="2" key="2">
    <citation type="submission" date="2022-01" db="EMBL/GenBank/DDBJ databases">
        <authorList>
            <person name="Yamashiro T."/>
            <person name="Shiraishi A."/>
            <person name="Satake H."/>
            <person name="Nakayama K."/>
        </authorList>
    </citation>
    <scope>NUCLEOTIDE SEQUENCE</scope>
</reference>
<accession>A0ABQ5IJG4</accession>
<evidence type="ECO:0000313" key="2">
    <source>
        <dbReference type="EMBL" id="GJT99472.1"/>
    </source>
</evidence>
<evidence type="ECO:0000256" key="1">
    <source>
        <dbReference type="SAM" id="MobiDB-lite"/>
    </source>
</evidence>
<sequence>MAEYSQKCHNGTSRGRSTETSDRLAAIQAQLDNLGREIKKVNENFYVASSWIGALHQGNYPQKEKDAAEELKEHSIKTLEFNRANETRYLQKRCFGSLHSSTDYNTERPSQVNFQPHLKLFKSIRRIGILTNAVSVDEWYTIITKARQTNRGSFSSRLDNLYL</sequence>
<organism evidence="2 3">
    <name type="scientific">Tanacetum coccineum</name>
    <dbReference type="NCBI Taxonomy" id="301880"/>
    <lineage>
        <taxon>Eukaryota</taxon>
        <taxon>Viridiplantae</taxon>
        <taxon>Streptophyta</taxon>
        <taxon>Embryophyta</taxon>
        <taxon>Tracheophyta</taxon>
        <taxon>Spermatophyta</taxon>
        <taxon>Magnoliopsida</taxon>
        <taxon>eudicotyledons</taxon>
        <taxon>Gunneridae</taxon>
        <taxon>Pentapetalae</taxon>
        <taxon>asterids</taxon>
        <taxon>campanulids</taxon>
        <taxon>Asterales</taxon>
        <taxon>Asteraceae</taxon>
        <taxon>Asteroideae</taxon>
        <taxon>Anthemideae</taxon>
        <taxon>Anthemidinae</taxon>
        <taxon>Tanacetum</taxon>
    </lineage>
</organism>
<keyword evidence="3" id="KW-1185">Reference proteome</keyword>
<reference evidence="2" key="1">
    <citation type="journal article" date="2022" name="Int. J. Mol. Sci.">
        <title>Draft Genome of Tanacetum Coccineum: Genomic Comparison of Closely Related Tanacetum-Family Plants.</title>
        <authorList>
            <person name="Yamashiro T."/>
            <person name="Shiraishi A."/>
            <person name="Nakayama K."/>
            <person name="Satake H."/>
        </authorList>
    </citation>
    <scope>NUCLEOTIDE SEQUENCE</scope>
</reference>
<dbReference type="EMBL" id="BQNB010020774">
    <property type="protein sequence ID" value="GJT99472.1"/>
    <property type="molecule type" value="Genomic_DNA"/>
</dbReference>
<dbReference type="Proteomes" id="UP001151760">
    <property type="component" value="Unassembled WGS sequence"/>
</dbReference>
<gene>
    <name evidence="2" type="ORF">Tco_1109811</name>
</gene>
<proteinExistence type="predicted"/>
<protein>
    <submittedName>
        <fullName evidence="2">Uncharacterized protein</fullName>
    </submittedName>
</protein>
<comment type="caution">
    <text evidence="2">The sequence shown here is derived from an EMBL/GenBank/DDBJ whole genome shotgun (WGS) entry which is preliminary data.</text>
</comment>
<evidence type="ECO:0000313" key="3">
    <source>
        <dbReference type="Proteomes" id="UP001151760"/>
    </source>
</evidence>
<name>A0ABQ5IJG4_9ASTR</name>
<feature type="region of interest" description="Disordered" evidence="1">
    <location>
        <begin position="1"/>
        <end position="22"/>
    </location>
</feature>